<dbReference type="Gene3D" id="1.10.1270.20">
    <property type="entry name" value="tRNA(m1g37)methyltransferase, domain 2"/>
    <property type="match status" value="1"/>
</dbReference>
<accession>A0ABX1E2J6</accession>
<dbReference type="EMBL" id="JAAVNE010000010">
    <property type="protein sequence ID" value="NKC30915.1"/>
    <property type="molecule type" value="Genomic_DNA"/>
</dbReference>
<dbReference type="InterPro" id="IPR016009">
    <property type="entry name" value="tRNA_MeTrfase_TRMD/TRM10"/>
</dbReference>
<comment type="subcellular location">
    <subcellularLocation>
        <location evidence="2 15 16">Cytoplasm</location>
    </subcellularLocation>
</comment>
<dbReference type="InterPro" id="IPR023148">
    <property type="entry name" value="tRNA_m1G_MeTrfase_C_sf"/>
</dbReference>
<dbReference type="GO" id="GO:0032259">
    <property type="term" value="P:methylation"/>
    <property type="evidence" value="ECO:0007669"/>
    <property type="project" value="UniProtKB-KW"/>
</dbReference>
<keyword evidence="11 15" id="KW-0819">tRNA processing</keyword>
<keyword evidence="8 15" id="KW-0489">Methyltransferase</keyword>
<evidence type="ECO:0000256" key="4">
    <source>
        <dbReference type="ARBA" id="ARBA00011738"/>
    </source>
</evidence>
<feature type="domain" description="tRNA methyltransferase TRMD/TRM10-type" evidence="18">
    <location>
        <begin position="6"/>
        <end position="227"/>
    </location>
</feature>
<evidence type="ECO:0000256" key="16">
    <source>
        <dbReference type="RuleBase" id="RU003464"/>
    </source>
</evidence>
<dbReference type="InterPro" id="IPR029028">
    <property type="entry name" value="Alpha/beta_knot_MTases"/>
</dbReference>
<keyword evidence="20" id="KW-1185">Reference proteome</keyword>
<dbReference type="EC" id="2.1.1.228" evidence="5 15"/>
<comment type="catalytic activity">
    <reaction evidence="14 15 16">
        <text>guanosine(37) in tRNA + S-adenosyl-L-methionine = N(1)-methylguanosine(37) in tRNA + S-adenosyl-L-homocysteine + H(+)</text>
        <dbReference type="Rhea" id="RHEA:36899"/>
        <dbReference type="Rhea" id="RHEA-COMP:10145"/>
        <dbReference type="Rhea" id="RHEA-COMP:10147"/>
        <dbReference type="ChEBI" id="CHEBI:15378"/>
        <dbReference type="ChEBI" id="CHEBI:57856"/>
        <dbReference type="ChEBI" id="CHEBI:59789"/>
        <dbReference type="ChEBI" id="CHEBI:73542"/>
        <dbReference type="ChEBI" id="CHEBI:74269"/>
        <dbReference type="EC" id="2.1.1.228"/>
    </reaction>
</comment>
<comment type="caution">
    <text evidence="15">Lacks conserved residue(s) required for the propagation of feature annotation.</text>
</comment>
<name>A0ABX1E2J6_9PROT</name>
<evidence type="ECO:0000313" key="19">
    <source>
        <dbReference type="EMBL" id="NKC30915.1"/>
    </source>
</evidence>
<evidence type="ECO:0000256" key="7">
    <source>
        <dbReference type="ARBA" id="ARBA00022490"/>
    </source>
</evidence>
<evidence type="ECO:0000256" key="6">
    <source>
        <dbReference type="ARBA" id="ARBA00014679"/>
    </source>
</evidence>
<evidence type="ECO:0000256" key="3">
    <source>
        <dbReference type="ARBA" id="ARBA00007630"/>
    </source>
</evidence>
<evidence type="ECO:0000313" key="20">
    <source>
        <dbReference type="Proteomes" id="UP000787635"/>
    </source>
</evidence>
<evidence type="ECO:0000256" key="10">
    <source>
        <dbReference type="ARBA" id="ARBA00022691"/>
    </source>
</evidence>
<evidence type="ECO:0000256" key="2">
    <source>
        <dbReference type="ARBA" id="ARBA00004496"/>
    </source>
</evidence>
<evidence type="ECO:0000256" key="9">
    <source>
        <dbReference type="ARBA" id="ARBA00022679"/>
    </source>
</evidence>
<feature type="region of interest" description="Disordered" evidence="17">
    <location>
        <begin position="218"/>
        <end position="252"/>
    </location>
</feature>
<dbReference type="GO" id="GO:0052906">
    <property type="term" value="F:tRNA (guanine(37)-N1)-methyltransferase activity"/>
    <property type="evidence" value="ECO:0007669"/>
    <property type="project" value="UniProtKB-EC"/>
</dbReference>
<comment type="function">
    <text evidence="1 15 16">Specifically methylates guanosine-37 in various tRNAs.</text>
</comment>
<evidence type="ECO:0000256" key="17">
    <source>
        <dbReference type="SAM" id="MobiDB-lite"/>
    </source>
</evidence>
<evidence type="ECO:0000256" key="13">
    <source>
        <dbReference type="ARBA" id="ARBA00033392"/>
    </source>
</evidence>
<organism evidence="19 20">
    <name type="scientific">Falsiroseomonas selenitidurans</name>
    <dbReference type="NCBI Taxonomy" id="2716335"/>
    <lineage>
        <taxon>Bacteria</taxon>
        <taxon>Pseudomonadati</taxon>
        <taxon>Pseudomonadota</taxon>
        <taxon>Alphaproteobacteria</taxon>
        <taxon>Acetobacterales</taxon>
        <taxon>Roseomonadaceae</taxon>
        <taxon>Falsiroseomonas</taxon>
    </lineage>
</organism>
<reference evidence="19 20" key="1">
    <citation type="submission" date="2020-03" db="EMBL/GenBank/DDBJ databases">
        <title>Roseomonas selenitidurans sp. nov. isolated from urban soil.</title>
        <authorList>
            <person name="Liu H."/>
        </authorList>
    </citation>
    <scope>NUCLEOTIDE SEQUENCE [LARGE SCALE GENOMIC DNA]</scope>
    <source>
        <strain evidence="19 20">BU-1</strain>
    </source>
</reference>
<protein>
    <recommendedName>
        <fullName evidence="6 15">tRNA (guanine-N(1)-)-methyltransferase</fullName>
        <ecNumber evidence="5 15">2.1.1.228</ecNumber>
    </recommendedName>
    <alternativeName>
        <fullName evidence="12 15">M1G-methyltransferase</fullName>
    </alternativeName>
    <alternativeName>
        <fullName evidence="13 15">tRNA [GM37] methyltransferase</fullName>
    </alternativeName>
</protein>
<comment type="similarity">
    <text evidence="3 15 16">Belongs to the RNA methyltransferase TrmD family.</text>
</comment>
<dbReference type="CDD" id="cd18080">
    <property type="entry name" value="TrmD-like"/>
    <property type="match status" value="1"/>
</dbReference>
<dbReference type="Gene3D" id="3.40.1280.10">
    <property type="match status" value="1"/>
</dbReference>
<evidence type="ECO:0000256" key="5">
    <source>
        <dbReference type="ARBA" id="ARBA00012807"/>
    </source>
</evidence>
<dbReference type="Proteomes" id="UP000787635">
    <property type="component" value="Unassembled WGS sequence"/>
</dbReference>
<sequence length="252" mass="27037">MTWQANILTLFPEMFPGPLGLSLAGRALREGRWGLRAMDIRGFATDRHRTVDDTPFGGGAGMVMRPDVLDAACAAAVAESPAAPLVYLTPRGRLLDQALVRDLAAGPGVVLLCGRYEGVDQRVIEARGMVEVSAGDVVLSGGEPAALLLLDACVRLLPGVMGAAASAEEESHGTEGLLEYPHYTRPAEWQGRAVPPVLLSGHHAEVARWRRTEAEAATRARRPDLWDRHLRRRAESHEPAEAGRLDGHPAAA</sequence>
<proteinExistence type="inferred from homology"/>
<evidence type="ECO:0000256" key="14">
    <source>
        <dbReference type="ARBA" id="ARBA00047783"/>
    </source>
</evidence>
<evidence type="ECO:0000259" key="18">
    <source>
        <dbReference type="Pfam" id="PF01746"/>
    </source>
</evidence>
<evidence type="ECO:0000256" key="12">
    <source>
        <dbReference type="ARBA" id="ARBA00029736"/>
    </source>
</evidence>
<dbReference type="NCBIfam" id="TIGR00088">
    <property type="entry name" value="trmD"/>
    <property type="match status" value="1"/>
</dbReference>
<evidence type="ECO:0000256" key="1">
    <source>
        <dbReference type="ARBA" id="ARBA00002634"/>
    </source>
</evidence>
<comment type="subunit">
    <text evidence="4 15 16">Homodimer.</text>
</comment>
<evidence type="ECO:0000256" key="15">
    <source>
        <dbReference type="HAMAP-Rule" id="MF_00605"/>
    </source>
</evidence>
<comment type="caution">
    <text evidence="19">The sequence shown here is derived from an EMBL/GenBank/DDBJ whole genome shotgun (WGS) entry which is preliminary data.</text>
</comment>
<dbReference type="PANTHER" id="PTHR46417">
    <property type="entry name" value="TRNA (GUANINE-N(1)-)-METHYLTRANSFERASE"/>
    <property type="match status" value="1"/>
</dbReference>
<keyword evidence="10 15" id="KW-0949">S-adenosyl-L-methionine</keyword>
<dbReference type="SUPFAM" id="SSF75217">
    <property type="entry name" value="alpha/beta knot"/>
    <property type="match status" value="1"/>
</dbReference>
<dbReference type="NCBIfam" id="NF000648">
    <property type="entry name" value="PRK00026.1"/>
    <property type="match status" value="1"/>
</dbReference>
<evidence type="ECO:0000256" key="8">
    <source>
        <dbReference type="ARBA" id="ARBA00022603"/>
    </source>
</evidence>
<gene>
    <name evidence="15 19" type="primary">trmD</name>
    <name evidence="19" type="ORF">HEQ75_08570</name>
</gene>
<dbReference type="InterPro" id="IPR029026">
    <property type="entry name" value="tRNA_m1G_MTases_N"/>
</dbReference>
<dbReference type="Pfam" id="PF01746">
    <property type="entry name" value="tRNA_m1G_MT"/>
    <property type="match status" value="1"/>
</dbReference>
<dbReference type="RefSeq" id="WP_168029285.1">
    <property type="nucleotide sequence ID" value="NZ_JAAVNE010000010.1"/>
</dbReference>
<dbReference type="HAMAP" id="MF_00605">
    <property type="entry name" value="TrmD"/>
    <property type="match status" value="1"/>
</dbReference>
<dbReference type="PIRSF" id="PIRSF000386">
    <property type="entry name" value="tRNA_mtase"/>
    <property type="match status" value="1"/>
</dbReference>
<keyword evidence="9 15" id="KW-0808">Transferase</keyword>
<feature type="binding site" evidence="15">
    <location>
        <position position="114"/>
    </location>
    <ligand>
        <name>S-adenosyl-L-methionine</name>
        <dbReference type="ChEBI" id="CHEBI:59789"/>
    </ligand>
</feature>
<dbReference type="InterPro" id="IPR002649">
    <property type="entry name" value="tRNA_m1G_MeTrfase_TrmD"/>
</dbReference>
<evidence type="ECO:0000256" key="11">
    <source>
        <dbReference type="ARBA" id="ARBA00022694"/>
    </source>
</evidence>
<keyword evidence="7 15" id="KW-0963">Cytoplasm</keyword>
<dbReference type="PANTHER" id="PTHR46417:SF1">
    <property type="entry name" value="TRNA (GUANINE-N(1)-)-METHYLTRANSFERASE"/>
    <property type="match status" value="1"/>
</dbReference>